<reference evidence="1" key="2">
    <citation type="submission" date="2020-07" db="EMBL/GenBank/DDBJ databases">
        <authorList>
            <person name="Lood C."/>
            <person name="Girard L."/>
        </authorList>
    </citation>
    <scope>NUCLEOTIDE SEQUENCE</scope>
    <source>
        <strain evidence="1">BW13M1</strain>
    </source>
</reference>
<evidence type="ECO:0000313" key="1">
    <source>
        <dbReference type="EMBL" id="MBC3448843.1"/>
    </source>
</evidence>
<dbReference type="RefSeq" id="WP_186735250.1">
    <property type="nucleotide sequence ID" value="NZ_JABWRJ020000001.1"/>
</dbReference>
<accession>A0A923GDK3</accession>
<protein>
    <submittedName>
        <fullName evidence="1">Uncharacterized protein</fullName>
    </submittedName>
</protein>
<sequence>MSGGSITCGTFTGRDKSGASFEAVICASLDGSKLIDDITTQLETQDYVLVTADQAGELLPLLQIYRAGLVAEIGHSDWWKAVQDEAPGMDPVSAKWGASNGWRLYCTEDLIEACNTALSEAEPVCIAFD</sequence>
<dbReference type="AlphaFoldDB" id="A0A923GDK3"/>
<comment type="caution">
    <text evidence="1">The sequence shown here is derived from an EMBL/GenBank/DDBJ whole genome shotgun (WGS) entry which is preliminary data.</text>
</comment>
<name>A0A923GDK3_9PSED</name>
<organism evidence="1">
    <name type="scientific">Pseudomonas peradeniyensis</name>
    <dbReference type="NCBI Taxonomy" id="2745488"/>
    <lineage>
        <taxon>Bacteria</taxon>
        <taxon>Pseudomonadati</taxon>
        <taxon>Pseudomonadota</taxon>
        <taxon>Gammaproteobacteria</taxon>
        <taxon>Pseudomonadales</taxon>
        <taxon>Pseudomonadaceae</taxon>
        <taxon>Pseudomonas</taxon>
    </lineage>
</organism>
<reference evidence="1" key="1">
    <citation type="journal article" date="2020" name="Microorganisms">
        <title>Reliable Identification of Environmental Pseudomonas Isolates Using the rpoD Gene.</title>
        <authorList>
            <consortium name="The Broad Institute Genome Sequencing Platform"/>
            <person name="Girard L."/>
            <person name="Lood C."/>
            <person name="Rokni-Zadeh H."/>
            <person name="van Noort V."/>
            <person name="Lavigne R."/>
            <person name="De Mot R."/>
        </authorList>
    </citation>
    <scope>NUCLEOTIDE SEQUENCE</scope>
    <source>
        <strain evidence="1">BW13M1</strain>
    </source>
</reference>
<proteinExistence type="predicted"/>
<gene>
    <name evidence="1" type="ORF">HU751_23955</name>
</gene>
<dbReference type="EMBL" id="JABWRJ010000047">
    <property type="protein sequence ID" value="MBC3448843.1"/>
    <property type="molecule type" value="Genomic_DNA"/>
</dbReference>